<feature type="region of interest" description="Disordered" evidence="1">
    <location>
        <begin position="134"/>
        <end position="270"/>
    </location>
</feature>
<protein>
    <submittedName>
        <fullName evidence="3">Cold and drought-regulated protein CORA</fullName>
    </submittedName>
</protein>
<accession>A0AAJ7RUU4</accession>
<evidence type="ECO:0000313" key="3">
    <source>
        <dbReference type="RefSeq" id="XP_024946849.1"/>
    </source>
</evidence>
<evidence type="ECO:0000256" key="1">
    <source>
        <dbReference type="SAM" id="MobiDB-lite"/>
    </source>
</evidence>
<reference evidence="3" key="1">
    <citation type="submission" date="2025-08" db="UniProtKB">
        <authorList>
            <consortium name="RefSeq"/>
        </authorList>
    </citation>
    <scope>IDENTIFICATION</scope>
</reference>
<name>A0AAJ7RUU4_CEPCN</name>
<gene>
    <name evidence="3" type="primary">LOC107273738</name>
</gene>
<dbReference type="GeneID" id="107273738"/>
<feature type="region of interest" description="Disordered" evidence="1">
    <location>
        <begin position="1"/>
        <end position="22"/>
    </location>
</feature>
<dbReference type="RefSeq" id="XP_024946849.1">
    <property type="nucleotide sequence ID" value="XM_025091081.1"/>
</dbReference>
<dbReference type="KEGG" id="ccin:107273738"/>
<proteinExistence type="predicted"/>
<dbReference type="AlphaFoldDB" id="A0AAJ7RUU4"/>
<evidence type="ECO:0000313" key="2">
    <source>
        <dbReference type="Proteomes" id="UP000694920"/>
    </source>
</evidence>
<feature type="non-terminal residue" evidence="3">
    <location>
        <position position="1"/>
    </location>
</feature>
<sequence>CEVVTLSNYEETDGSSRFSSKASTDIAVTTCAVGRDVASVGSLRREVRAPAPIGFATEVEDLLFAGTSPKKSEDTKKHSKNASGKSDEGGYYKAYGSDAEGEKGYVKQTYSKGDNGYKTLDTFHKQDGDNYGFEKHTAFGKAQGGENKGSHGHSGSYKNHDGDDDHEGAGTIVESHYVSPHGGDAGHYSGEGEGEHYSSGGEGEHYTSGGEGEHYTSGGDGGHHVSSGDSGDGEYSNAGGHNEQYSTGGGEEGAYGSHGSYSSDGDGSHY</sequence>
<keyword evidence="2" id="KW-1185">Reference proteome</keyword>
<dbReference type="Proteomes" id="UP000694920">
    <property type="component" value="Unplaced"/>
</dbReference>
<feature type="region of interest" description="Disordered" evidence="1">
    <location>
        <begin position="66"/>
        <end position="98"/>
    </location>
</feature>
<feature type="compositionally biased region" description="Low complexity" evidence="1">
    <location>
        <begin position="254"/>
        <end position="270"/>
    </location>
</feature>
<organism evidence="2 3">
    <name type="scientific">Cephus cinctus</name>
    <name type="common">Wheat stem sawfly</name>
    <dbReference type="NCBI Taxonomy" id="211228"/>
    <lineage>
        <taxon>Eukaryota</taxon>
        <taxon>Metazoa</taxon>
        <taxon>Ecdysozoa</taxon>
        <taxon>Arthropoda</taxon>
        <taxon>Hexapoda</taxon>
        <taxon>Insecta</taxon>
        <taxon>Pterygota</taxon>
        <taxon>Neoptera</taxon>
        <taxon>Endopterygota</taxon>
        <taxon>Hymenoptera</taxon>
        <taxon>Cephoidea</taxon>
        <taxon>Cephidae</taxon>
        <taxon>Cephus</taxon>
    </lineage>
</organism>